<proteinExistence type="predicted"/>
<evidence type="ECO:0000256" key="1">
    <source>
        <dbReference type="ARBA" id="ARBA00022670"/>
    </source>
</evidence>
<dbReference type="InterPro" id="IPR036397">
    <property type="entry name" value="RNaseH_sf"/>
</dbReference>
<dbReference type="Pfam" id="PF00665">
    <property type="entry name" value="rve"/>
    <property type="match status" value="1"/>
</dbReference>
<evidence type="ECO:0000256" key="2">
    <source>
        <dbReference type="SAM" id="MobiDB-lite"/>
    </source>
</evidence>
<name>A0AA38TC30_9ASTR</name>
<accession>A0AA38TC30</accession>
<comment type="caution">
    <text evidence="4">The sequence shown here is derived from an EMBL/GenBank/DDBJ whole genome shotgun (WGS) entry which is preliminary data.</text>
</comment>
<dbReference type="AlphaFoldDB" id="A0AA38TC30"/>
<feature type="domain" description="Integrase catalytic" evidence="3">
    <location>
        <begin position="205"/>
        <end position="297"/>
    </location>
</feature>
<protein>
    <recommendedName>
        <fullName evidence="3">Integrase catalytic domain-containing protein</fullName>
    </recommendedName>
</protein>
<evidence type="ECO:0000313" key="4">
    <source>
        <dbReference type="EMBL" id="KAJ9558209.1"/>
    </source>
</evidence>
<dbReference type="InterPro" id="IPR012337">
    <property type="entry name" value="RNaseH-like_sf"/>
</dbReference>
<dbReference type="GO" id="GO:0003676">
    <property type="term" value="F:nucleic acid binding"/>
    <property type="evidence" value="ECO:0007669"/>
    <property type="project" value="InterPro"/>
</dbReference>
<sequence>MVARQRKKGKGGGGKAAWVDAESSPIPGLTNEQYQKLVRHFSNEESNATDTTASTANMAGNKSETCDGAYGETPVRIPNGDYILVKGKGTSTLPNGIKIAKVLYIPKFKCNLLSVSRLTKDLRCAVTFFPDFFIAQDLRTRSLIGVGPCDEGLYRMDSVARKALMVTPDVSVWHKRLGHASEAKLRQVDFLADCTFELKKQNFFIKTIECFDLLHCDIWGCYRTPSLSGARYFLTIVDDFSRAVWVFLIKNKYEASSRLMNFCSMIKTQFGKDVKRIRSDNGGEFTSGTVLVKNYTI</sequence>
<dbReference type="GO" id="GO:0015074">
    <property type="term" value="P:DNA integration"/>
    <property type="evidence" value="ECO:0007669"/>
    <property type="project" value="InterPro"/>
</dbReference>
<keyword evidence="1" id="KW-0378">Hydrolase</keyword>
<dbReference type="Gene3D" id="3.30.420.10">
    <property type="entry name" value="Ribonuclease H-like superfamily/Ribonuclease H"/>
    <property type="match status" value="1"/>
</dbReference>
<dbReference type="PANTHER" id="PTHR42648">
    <property type="entry name" value="TRANSPOSASE, PUTATIVE-RELATED"/>
    <property type="match status" value="1"/>
</dbReference>
<dbReference type="EMBL" id="JARYMX010000003">
    <property type="protein sequence ID" value="KAJ9558209.1"/>
    <property type="molecule type" value="Genomic_DNA"/>
</dbReference>
<dbReference type="Proteomes" id="UP001172457">
    <property type="component" value="Chromosome 3"/>
</dbReference>
<keyword evidence="1" id="KW-0645">Protease</keyword>
<evidence type="ECO:0000313" key="5">
    <source>
        <dbReference type="Proteomes" id="UP001172457"/>
    </source>
</evidence>
<gene>
    <name evidence="4" type="ORF">OSB04_012823</name>
</gene>
<feature type="region of interest" description="Disordered" evidence="2">
    <location>
        <begin position="1"/>
        <end position="24"/>
    </location>
</feature>
<keyword evidence="5" id="KW-1185">Reference proteome</keyword>
<dbReference type="PANTHER" id="PTHR42648:SF29">
    <property type="entry name" value="RNA-DIRECTED DNA POLYMERASE"/>
    <property type="match status" value="1"/>
</dbReference>
<organism evidence="4 5">
    <name type="scientific">Centaurea solstitialis</name>
    <name type="common">yellow star-thistle</name>
    <dbReference type="NCBI Taxonomy" id="347529"/>
    <lineage>
        <taxon>Eukaryota</taxon>
        <taxon>Viridiplantae</taxon>
        <taxon>Streptophyta</taxon>
        <taxon>Embryophyta</taxon>
        <taxon>Tracheophyta</taxon>
        <taxon>Spermatophyta</taxon>
        <taxon>Magnoliopsida</taxon>
        <taxon>eudicotyledons</taxon>
        <taxon>Gunneridae</taxon>
        <taxon>Pentapetalae</taxon>
        <taxon>asterids</taxon>
        <taxon>campanulids</taxon>
        <taxon>Asterales</taxon>
        <taxon>Asteraceae</taxon>
        <taxon>Carduoideae</taxon>
        <taxon>Cardueae</taxon>
        <taxon>Centaureinae</taxon>
        <taxon>Centaurea</taxon>
    </lineage>
</organism>
<dbReference type="InterPro" id="IPR039537">
    <property type="entry name" value="Retrotran_Ty1/copia-like"/>
</dbReference>
<dbReference type="Pfam" id="PF22936">
    <property type="entry name" value="Pol_BBD"/>
    <property type="match status" value="1"/>
</dbReference>
<dbReference type="GO" id="GO:0008233">
    <property type="term" value="F:peptidase activity"/>
    <property type="evidence" value="ECO:0007669"/>
    <property type="project" value="UniProtKB-KW"/>
</dbReference>
<dbReference type="InterPro" id="IPR054722">
    <property type="entry name" value="PolX-like_BBD"/>
</dbReference>
<feature type="compositionally biased region" description="Basic residues" evidence="2">
    <location>
        <begin position="1"/>
        <end position="10"/>
    </location>
</feature>
<reference evidence="4" key="1">
    <citation type="submission" date="2023-03" db="EMBL/GenBank/DDBJ databases">
        <title>Chromosome-scale reference genome and RAD-based genetic map of yellow starthistle (Centaurea solstitialis) reveal putative structural variation and QTLs associated with invader traits.</title>
        <authorList>
            <person name="Reatini B."/>
            <person name="Cang F.A."/>
            <person name="Jiang Q."/>
            <person name="Mckibben M.T.W."/>
            <person name="Barker M.S."/>
            <person name="Rieseberg L.H."/>
            <person name="Dlugosch K.M."/>
        </authorList>
    </citation>
    <scope>NUCLEOTIDE SEQUENCE</scope>
    <source>
        <strain evidence="4">CAN-66</strain>
        <tissue evidence="4">Leaf</tissue>
    </source>
</reference>
<dbReference type="InterPro" id="IPR001584">
    <property type="entry name" value="Integrase_cat-core"/>
</dbReference>
<dbReference type="PROSITE" id="PS50994">
    <property type="entry name" value="INTEGRASE"/>
    <property type="match status" value="1"/>
</dbReference>
<evidence type="ECO:0000259" key="3">
    <source>
        <dbReference type="PROSITE" id="PS50994"/>
    </source>
</evidence>
<dbReference type="GO" id="GO:0006508">
    <property type="term" value="P:proteolysis"/>
    <property type="evidence" value="ECO:0007669"/>
    <property type="project" value="UniProtKB-KW"/>
</dbReference>
<dbReference type="SUPFAM" id="SSF53098">
    <property type="entry name" value="Ribonuclease H-like"/>
    <property type="match status" value="1"/>
</dbReference>